<dbReference type="AlphaFoldDB" id="A0AA41W2H9"/>
<dbReference type="PANTHER" id="PTHR10579:SF129">
    <property type="entry name" value="OS01G0640200 PROTEIN"/>
    <property type="match status" value="1"/>
</dbReference>
<name>A0AA41W2H9_PAPNU</name>
<dbReference type="Gene3D" id="3.40.50.410">
    <property type="entry name" value="von Willebrand factor, type A domain"/>
    <property type="match status" value="1"/>
</dbReference>
<gene>
    <name evidence="3" type="ORF">MKW94_014204</name>
</gene>
<dbReference type="InterPro" id="IPR051266">
    <property type="entry name" value="CLCR"/>
</dbReference>
<evidence type="ECO:0000259" key="2">
    <source>
        <dbReference type="PROSITE" id="PS50234"/>
    </source>
</evidence>
<proteinExistence type="predicted"/>
<dbReference type="Proteomes" id="UP001177140">
    <property type="component" value="Unassembled WGS sequence"/>
</dbReference>
<dbReference type="InterPro" id="IPR036465">
    <property type="entry name" value="vWFA_dom_sf"/>
</dbReference>
<feature type="domain" description="VWFA" evidence="2">
    <location>
        <begin position="76"/>
        <end position="240"/>
    </location>
</feature>
<reference evidence="3" key="1">
    <citation type="submission" date="2022-03" db="EMBL/GenBank/DDBJ databases">
        <title>A functionally conserved STORR gene fusion in Papaver species that diverged 16.8 million years ago.</title>
        <authorList>
            <person name="Catania T."/>
        </authorList>
    </citation>
    <scope>NUCLEOTIDE SEQUENCE</scope>
    <source>
        <strain evidence="3">S-191538</strain>
    </source>
</reference>
<dbReference type="Pfam" id="PF00092">
    <property type="entry name" value="VWA"/>
    <property type="match status" value="1"/>
</dbReference>
<protein>
    <recommendedName>
        <fullName evidence="2">VWFA domain-containing protein</fullName>
    </recommendedName>
</protein>
<dbReference type="PANTHER" id="PTHR10579">
    <property type="entry name" value="CALCIUM-ACTIVATED CHLORIDE CHANNEL REGULATOR"/>
    <property type="match status" value="1"/>
</dbReference>
<sequence length="498" mass="55111">MSNLIYNDDEPIRKIDSQDEEEADLDLDGKTEAKIINKQEAPLEETPFKVLLELEGVGTDEGRLGVDLVTILDRDLLDISGGMSGTKLAKLKLAMQFLVQKLSRADRLSVVTFNSNAHKLCPLRQITEDSKTEIANQVNELVAQYTTNTEAGLKMALKILNDRTHTKRRGVAIMLMSDGMEDKSSHAASVPVGHVPVYTFGFGTDCDPKVLSDISRQSNGGMFAAVPELDNLSVAFSTSLAGLLNVNAGNYAQMKGTTVVDPVAVTFGTLYNRETRKVLVKLTLPKVDKRLGVNIYRVVYKYRVAGQDAFNSEERTVNITLKAIANEAERQEVLDEEKRIGTASSIKAARLLADAKKLEMAREKLVDAKASLSEIDAIHTAQLNQLLLFMVSQETYDKQGKAFALALEASHESQRATLSLEMLLFIKQAGLFNQDPINYQVPTAEEDKVTIASVAPTREPPKQEDWRYARFKQVIDLTHSIADKLREHDPRAAFSGKK</sequence>
<keyword evidence="4" id="KW-1185">Reference proteome</keyword>
<dbReference type="PROSITE" id="PS50234">
    <property type="entry name" value="VWFA"/>
    <property type="match status" value="1"/>
</dbReference>
<accession>A0AA41W2H9</accession>
<organism evidence="3 4">
    <name type="scientific">Papaver nudicaule</name>
    <name type="common">Iceland poppy</name>
    <dbReference type="NCBI Taxonomy" id="74823"/>
    <lineage>
        <taxon>Eukaryota</taxon>
        <taxon>Viridiplantae</taxon>
        <taxon>Streptophyta</taxon>
        <taxon>Embryophyta</taxon>
        <taxon>Tracheophyta</taxon>
        <taxon>Spermatophyta</taxon>
        <taxon>Magnoliopsida</taxon>
        <taxon>Ranunculales</taxon>
        <taxon>Papaveraceae</taxon>
        <taxon>Papaveroideae</taxon>
        <taxon>Papaver</taxon>
    </lineage>
</organism>
<evidence type="ECO:0000313" key="3">
    <source>
        <dbReference type="EMBL" id="MCL7051981.1"/>
    </source>
</evidence>
<dbReference type="SUPFAM" id="SSF53300">
    <property type="entry name" value="vWA-like"/>
    <property type="match status" value="1"/>
</dbReference>
<evidence type="ECO:0000313" key="4">
    <source>
        <dbReference type="Proteomes" id="UP001177140"/>
    </source>
</evidence>
<evidence type="ECO:0000256" key="1">
    <source>
        <dbReference type="SAM" id="MobiDB-lite"/>
    </source>
</evidence>
<dbReference type="EMBL" id="JAJJMA010344744">
    <property type="protein sequence ID" value="MCL7051981.1"/>
    <property type="molecule type" value="Genomic_DNA"/>
</dbReference>
<feature type="region of interest" description="Disordered" evidence="1">
    <location>
        <begin position="1"/>
        <end position="24"/>
    </location>
</feature>
<dbReference type="InterPro" id="IPR002035">
    <property type="entry name" value="VWF_A"/>
</dbReference>
<dbReference type="SMART" id="SM00327">
    <property type="entry name" value="VWA"/>
    <property type="match status" value="1"/>
</dbReference>
<comment type="caution">
    <text evidence="3">The sequence shown here is derived from an EMBL/GenBank/DDBJ whole genome shotgun (WGS) entry which is preliminary data.</text>
</comment>